<reference evidence="14" key="1">
    <citation type="submission" date="2025-08" db="UniProtKB">
        <authorList>
            <consortium name="Ensembl"/>
        </authorList>
    </citation>
    <scope>IDENTIFICATION</scope>
</reference>
<evidence type="ECO:0000313" key="15">
    <source>
        <dbReference type="Proteomes" id="UP000261380"/>
    </source>
</evidence>
<protein>
    <recommendedName>
        <fullName evidence="7">Centrosomal protein 57kDa-like protein 1</fullName>
    </recommendedName>
    <alternativeName>
        <fullName evidence="8">Cep57-related protein</fullName>
    </alternativeName>
</protein>
<reference evidence="14" key="2">
    <citation type="submission" date="2025-09" db="UniProtKB">
        <authorList>
            <consortium name="Ensembl"/>
        </authorList>
    </citation>
    <scope>IDENTIFICATION</scope>
</reference>
<evidence type="ECO:0000256" key="6">
    <source>
        <dbReference type="ARBA" id="ARBA00023212"/>
    </source>
</evidence>
<keyword evidence="15" id="KW-1185">Reference proteome</keyword>
<evidence type="ECO:0000256" key="3">
    <source>
        <dbReference type="ARBA" id="ARBA00022490"/>
    </source>
</evidence>
<dbReference type="AlphaFoldDB" id="A0A3B5L759"/>
<dbReference type="GO" id="GO:0005813">
    <property type="term" value="C:centrosome"/>
    <property type="evidence" value="ECO:0007669"/>
    <property type="project" value="UniProtKB-SubCell"/>
</dbReference>
<name>A0A3B5L759_9TELE</name>
<dbReference type="Ensembl" id="ENSXCOT00000005677.1">
    <property type="protein sequence ID" value="ENSXCOP00000005611.1"/>
    <property type="gene ID" value="ENSXCOG00000004371.1"/>
</dbReference>
<feature type="domain" description="Cep57 centrosome localisation" evidence="13">
    <location>
        <begin position="28"/>
        <end position="191"/>
    </location>
</feature>
<organism evidence="14 15">
    <name type="scientific">Xiphophorus couchianus</name>
    <name type="common">Monterrey platyfish</name>
    <dbReference type="NCBI Taxonomy" id="32473"/>
    <lineage>
        <taxon>Eukaryota</taxon>
        <taxon>Metazoa</taxon>
        <taxon>Chordata</taxon>
        <taxon>Craniata</taxon>
        <taxon>Vertebrata</taxon>
        <taxon>Euteleostomi</taxon>
        <taxon>Actinopterygii</taxon>
        <taxon>Neopterygii</taxon>
        <taxon>Teleostei</taxon>
        <taxon>Neoteleostei</taxon>
        <taxon>Acanthomorphata</taxon>
        <taxon>Ovalentaria</taxon>
        <taxon>Atherinomorphae</taxon>
        <taxon>Cyprinodontiformes</taxon>
        <taxon>Poeciliidae</taxon>
        <taxon>Poeciliinae</taxon>
        <taxon>Xiphophorus</taxon>
    </lineage>
</organism>
<feature type="coiled-coil region" evidence="9">
    <location>
        <begin position="87"/>
        <end position="184"/>
    </location>
</feature>
<dbReference type="GO" id="GO:0042802">
    <property type="term" value="F:identical protein binding"/>
    <property type="evidence" value="ECO:0007669"/>
    <property type="project" value="InterPro"/>
</dbReference>
<dbReference type="Gene3D" id="1.20.58.90">
    <property type="match status" value="1"/>
</dbReference>
<evidence type="ECO:0000256" key="1">
    <source>
        <dbReference type="ARBA" id="ARBA00004300"/>
    </source>
</evidence>
<feature type="chain" id="PRO_5017238521" description="Centrosomal protein 57kDa-like protein 1" evidence="11">
    <location>
        <begin position="33"/>
        <end position="432"/>
    </location>
</feature>
<accession>A0A3B5L759</accession>
<feature type="compositionally biased region" description="Basic residues" evidence="10">
    <location>
        <begin position="201"/>
        <end position="213"/>
    </location>
</feature>
<evidence type="ECO:0000256" key="9">
    <source>
        <dbReference type="SAM" id="Coils"/>
    </source>
</evidence>
<evidence type="ECO:0000256" key="5">
    <source>
        <dbReference type="ARBA" id="ARBA00023054"/>
    </source>
</evidence>
<evidence type="ECO:0000259" key="12">
    <source>
        <dbReference type="Pfam" id="PF06657"/>
    </source>
</evidence>
<dbReference type="InterPro" id="IPR051756">
    <property type="entry name" value="Centrosomal_MT-associated"/>
</dbReference>
<dbReference type="Pfam" id="PF06657">
    <property type="entry name" value="Cep57_MT_bd"/>
    <property type="match status" value="1"/>
</dbReference>
<comment type="similarity">
    <text evidence="2">Belongs to the translokin family.</text>
</comment>
<keyword evidence="3" id="KW-0963">Cytoplasm</keyword>
<dbReference type="Pfam" id="PF14073">
    <property type="entry name" value="Cep57_CLD"/>
    <property type="match status" value="1"/>
</dbReference>
<keyword evidence="4" id="KW-0493">Microtubule</keyword>
<keyword evidence="6" id="KW-0206">Cytoskeleton</keyword>
<feature type="coiled-coil region" evidence="9">
    <location>
        <begin position="335"/>
        <end position="362"/>
    </location>
</feature>
<dbReference type="PANTHER" id="PTHR19336:SF10">
    <property type="entry name" value="CENTROSOMAL PROTEIN CEP57L1"/>
    <property type="match status" value="1"/>
</dbReference>
<feature type="region of interest" description="Disordered" evidence="10">
    <location>
        <begin position="190"/>
        <end position="220"/>
    </location>
</feature>
<feature type="coiled-coil region" evidence="9">
    <location>
        <begin position="26"/>
        <end position="60"/>
    </location>
</feature>
<keyword evidence="11" id="KW-0732">Signal</keyword>
<feature type="domain" description="Cep57 centrosome microtubule-binding" evidence="12">
    <location>
        <begin position="290"/>
        <end position="362"/>
    </location>
</feature>
<dbReference type="Proteomes" id="UP000261380">
    <property type="component" value="Unplaced"/>
</dbReference>
<dbReference type="GO" id="GO:0005874">
    <property type="term" value="C:microtubule"/>
    <property type="evidence" value="ECO:0007669"/>
    <property type="project" value="UniProtKB-KW"/>
</dbReference>
<comment type="subcellular location">
    <subcellularLocation>
        <location evidence="1">Cytoplasm</location>
        <location evidence="1">Cytoskeleton</location>
        <location evidence="1">Microtubule organizing center</location>
        <location evidence="1">Centrosome</location>
    </subcellularLocation>
</comment>
<dbReference type="GeneTree" id="ENSGT00530000063695"/>
<dbReference type="STRING" id="32473.ENSXCOP00000005611"/>
<feature type="region of interest" description="Disordered" evidence="10">
    <location>
        <begin position="368"/>
        <end position="407"/>
    </location>
</feature>
<evidence type="ECO:0000256" key="10">
    <source>
        <dbReference type="SAM" id="MobiDB-lite"/>
    </source>
</evidence>
<feature type="signal peptide" evidence="11">
    <location>
        <begin position="1"/>
        <end position="32"/>
    </location>
</feature>
<evidence type="ECO:0000256" key="2">
    <source>
        <dbReference type="ARBA" id="ARBA00008179"/>
    </source>
</evidence>
<proteinExistence type="inferred from homology"/>
<evidence type="ECO:0000256" key="11">
    <source>
        <dbReference type="SAM" id="SignalP"/>
    </source>
</evidence>
<keyword evidence="5 9" id="KW-0175">Coiled coil</keyword>
<evidence type="ECO:0000256" key="8">
    <source>
        <dbReference type="ARBA" id="ARBA00042578"/>
    </source>
</evidence>
<evidence type="ECO:0000256" key="7">
    <source>
        <dbReference type="ARBA" id="ARBA00041218"/>
    </source>
</evidence>
<dbReference type="InterPro" id="IPR024957">
    <property type="entry name" value="Cep57_MT-bd_dom"/>
</dbReference>
<sequence>LVSPLNMDQTTSSLVLFLLDCFLLPLSAVVDALRTLQEKIRRLELERRQAERSYTKFFQDARKRQQDFTSQSRTEATLPGTAVDQKLQSAEARCKVLEKQLEYMKKMVANVKKERNASLQKQQLSSPNNQYQQEKLEKLESEYLKLSKTQTLAEMKLSILEQKLLNEEHERKLVQEKANELQRELDVNLRLSVPPTEETRPKKKTKKTNKKTPKQNELAANSLGLKKMPFVIGTSTSPSHSVHANVQSILHMMKHHQPQLCERVSALQRFGCSVKKNLHTDFSNSVSKPDSPPADQSLTLLSDLLLTLQDELGQMSFDYQELECQIEATEEPEQREDLQRELERLASKMEEKGAQITKLRKHQQMVHKLSRQHSEEPTVRKTSGIKLPVPSPVQDKQKAGRKGIVGQNNLQLLRETQKFRNSLKQDDLSWET</sequence>
<dbReference type="PANTHER" id="PTHR19336">
    <property type="entry name" value="UNCHARACTERIZED DUF1167"/>
    <property type="match status" value="1"/>
</dbReference>
<evidence type="ECO:0000259" key="13">
    <source>
        <dbReference type="Pfam" id="PF14073"/>
    </source>
</evidence>
<dbReference type="InterPro" id="IPR025913">
    <property type="entry name" value="Cep57_CLD"/>
</dbReference>
<dbReference type="GO" id="GO:0008017">
    <property type="term" value="F:microtubule binding"/>
    <property type="evidence" value="ECO:0007669"/>
    <property type="project" value="InterPro"/>
</dbReference>
<dbReference type="GO" id="GO:0043015">
    <property type="term" value="F:gamma-tubulin binding"/>
    <property type="evidence" value="ECO:0007669"/>
    <property type="project" value="InterPro"/>
</dbReference>
<evidence type="ECO:0000256" key="4">
    <source>
        <dbReference type="ARBA" id="ARBA00022701"/>
    </source>
</evidence>
<evidence type="ECO:0000313" key="14">
    <source>
        <dbReference type="Ensembl" id="ENSXCOP00000005611.1"/>
    </source>
</evidence>